<evidence type="ECO:0000256" key="1">
    <source>
        <dbReference type="SAM" id="MobiDB-lite"/>
    </source>
</evidence>
<protein>
    <submittedName>
        <fullName evidence="2">Uncharacterized protein</fullName>
    </submittedName>
</protein>
<reference evidence="2 3" key="1">
    <citation type="submission" date="2019-10" db="EMBL/GenBank/DDBJ databases">
        <authorList>
            <person name="Palmer J.M."/>
        </authorList>
    </citation>
    <scope>NUCLEOTIDE SEQUENCE [LARGE SCALE GENOMIC DNA]</scope>
    <source>
        <strain evidence="2 3">TWF506</strain>
    </source>
</reference>
<keyword evidence="3" id="KW-1185">Reference proteome</keyword>
<evidence type="ECO:0000313" key="3">
    <source>
        <dbReference type="Proteomes" id="UP001307849"/>
    </source>
</evidence>
<dbReference type="Proteomes" id="UP001307849">
    <property type="component" value="Unassembled WGS sequence"/>
</dbReference>
<dbReference type="EMBL" id="JAVHJM010000014">
    <property type="protein sequence ID" value="KAK6498142.1"/>
    <property type="molecule type" value="Genomic_DNA"/>
</dbReference>
<feature type="region of interest" description="Disordered" evidence="1">
    <location>
        <begin position="1"/>
        <end position="42"/>
    </location>
</feature>
<gene>
    <name evidence="2" type="ORF">TWF506_004381</name>
</gene>
<sequence length="187" mass="21410">MDSSIQYPEASTSPVGPRSTVNELVDKYGRGERSKPLETEHPDLKNTLNSLAEPFDLADKSKTNQIIHTWHKNQIENHRMLGAAADNHDKNYQSLTYNKNARMETSGLRPITRTRSSDAAVVYELPRYFPKTVREFLTMEAQDIVYLLDFYSIRVMKPLQLPSGLSDTTQSTEVENSIKYIRRKSQS</sequence>
<accession>A0AAN8RPI0</accession>
<comment type="caution">
    <text evidence="2">The sequence shown here is derived from an EMBL/GenBank/DDBJ whole genome shotgun (WGS) entry which is preliminary data.</text>
</comment>
<feature type="compositionally biased region" description="Polar residues" evidence="1">
    <location>
        <begin position="1"/>
        <end position="22"/>
    </location>
</feature>
<proteinExistence type="predicted"/>
<dbReference type="AlphaFoldDB" id="A0AAN8RPI0"/>
<feature type="compositionally biased region" description="Basic and acidic residues" evidence="1">
    <location>
        <begin position="24"/>
        <end position="42"/>
    </location>
</feature>
<evidence type="ECO:0000313" key="2">
    <source>
        <dbReference type="EMBL" id="KAK6498142.1"/>
    </source>
</evidence>
<name>A0AAN8RPI0_9PEZI</name>
<organism evidence="2 3">
    <name type="scientific">Arthrobotrys conoides</name>
    <dbReference type="NCBI Taxonomy" id="74498"/>
    <lineage>
        <taxon>Eukaryota</taxon>
        <taxon>Fungi</taxon>
        <taxon>Dikarya</taxon>
        <taxon>Ascomycota</taxon>
        <taxon>Pezizomycotina</taxon>
        <taxon>Orbiliomycetes</taxon>
        <taxon>Orbiliales</taxon>
        <taxon>Orbiliaceae</taxon>
        <taxon>Arthrobotrys</taxon>
    </lineage>
</organism>